<sequence length="220" mass="25097">MPDTRIKLKDIFKESNMLLLTKSMFFQNTARIESSSYMPSIRRGKSRFFGYVYKFEWREHYVPYVFENGLTPTECDIESGAPPGDKRIRGKTYGTRLTDLSTLSMGEGIDTHICFYLPPFNQPPSSLAFLIDIRELGGIVLRKLPVRYYNGAELFNVIINYPVSKSRIVGVIRTLLESSGQLIPQQLELYVNPNYTGGMEGARAVAAYFNGESEWLVVDY</sequence>
<evidence type="ECO:0000313" key="1">
    <source>
        <dbReference type="EMBL" id="MCW7551206.1"/>
    </source>
</evidence>
<accession>A0ABT3MPD2</accession>
<reference evidence="1 2" key="1">
    <citation type="submission" date="2022-10" db="EMBL/GenBank/DDBJ databases">
        <title>High-quality genome sequences of two octocoral-associated bacteria, Endozoicomonas euniceicola EF212 and Endozoicomonas gorgoniicola PS125.</title>
        <authorList>
            <person name="Chiou Y.-J."/>
            <person name="Chen Y.-H."/>
        </authorList>
    </citation>
    <scope>NUCLEOTIDE SEQUENCE [LARGE SCALE GENOMIC DNA]</scope>
    <source>
        <strain evidence="1 2">PS125</strain>
    </source>
</reference>
<gene>
    <name evidence="1" type="ORF">NX722_00740</name>
</gene>
<dbReference type="RefSeq" id="WP_262566273.1">
    <property type="nucleotide sequence ID" value="NZ_JAPFCC010000001.1"/>
</dbReference>
<dbReference type="EMBL" id="JAPFCC010000001">
    <property type="protein sequence ID" value="MCW7551206.1"/>
    <property type="molecule type" value="Genomic_DNA"/>
</dbReference>
<evidence type="ECO:0000313" key="2">
    <source>
        <dbReference type="Proteomes" id="UP001209854"/>
    </source>
</evidence>
<name>A0ABT3MPD2_9GAMM</name>
<organism evidence="1 2">
    <name type="scientific">Endozoicomonas gorgoniicola</name>
    <dbReference type="NCBI Taxonomy" id="1234144"/>
    <lineage>
        <taxon>Bacteria</taxon>
        <taxon>Pseudomonadati</taxon>
        <taxon>Pseudomonadota</taxon>
        <taxon>Gammaproteobacteria</taxon>
        <taxon>Oceanospirillales</taxon>
        <taxon>Endozoicomonadaceae</taxon>
        <taxon>Endozoicomonas</taxon>
    </lineage>
</organism>
<keyword evidence="2" id="KW-1185">Reference proteome</keyword>
<dbReference type="Proteomes" id="UP001209854">
    <property type="component" value="Unassembled WGS sequence"/>
</dbReference>
<protein>
    <submittedName>
        <fullName evidence="1">Uncharacterized protein</fullName>
    </submittedName>
</protein>
<proteinExistence type="predicted"/>
<comment type="caution">
    <text evidence="1">The sequence shown here is derived from an EMBL/GenBank/DDBJ whole genome shotgun (WGS) entry which is preliminary data.</text>
</comment>